<protein>
    <recommendedName>
        <fullName evidence="6">Ribosomal protein L11 methyltransferase</fullName>
        <shortName evidence="6">L11 Mtase</shortName>
        <ecNumber evidence="6">2.1.1.-</ecNumber>
    </recommendedName>
</protein>
<comment type="function">
    <text evidence="6">Methylates ribosomal protein L11.</text>
</comment>
<keyword evidence="3 6" id="KW-0489">Methyltransferase</keyword>
<gene>
    <name evidence="6" type="primary">prmA</name>
    <name evidence="7" type="ORF">ENN98_02325</name>
</gene>
<dbReference type="InterPro" id="IPR050078">
    <property type="entry name" value="Ribosomal_L11_MeTrfase_PrmA"/>
</dbReference>
<keyword evidence="7" id="KW-0687">Ribonucleoprotein</keyword>
<keyword evidence="2 6" id="KW-0963">Cytoplasm</keyword>
<organism evidence="7">
    <name type="scientific">Desulfurivibrio alkaliphilus</name>
    <dbReference type="NCBI Taxonomy" id="427923"/>
    <lineage>
        <taxon>Bacteria</taxon>
        <taxon>Pseudomonadati</taxon>
        <taxon>Thermodesulfobacteriota</taxon>
        <taxon>Desulfobulbia</taxon>
        <taxon>Desulfobulbales</taxon>
        <taxon>Desulfobulbaceae</taxon>
        <taxon>Desulfurivibrio</taxon>
    </lineage>
</organism>
<dbReference type="PIRSF" id="PIRSF000401">
    <property type="entry name" value="RPL11_MTase"/>
    <property type="match status" value="1"/>
</dbReference>
<accession>A0A7C2XYQ4</accession>
<evidence type="ECO:0000256" key="1">
    <source>
        <dbReference type="ARBA" id="ARBA00009741"/>
    </source>
</evidence>
<dbReference type="PANTHER" id="PTHR43648:SF1">
    <property type="entry name" value="ELECTRON TRANSFER FLAVOPROTEIN BETA SUBUNIT LYSINE METHYLTRANSFERASE"/>
    <property type="match status" value="1"/>
</dbReference>
<comment type="caution">
    <text evidence="7">The sequence shown here is derived from an EMBL/GenBank/DDBJ whole genome shotgun (WGS) entry which is preliminary data.</text>
</comment>
<proteinExistence type="inferred from homology"/>
<evidence type="ECO:0000256" key="3">
    <source>
        <dbReference type="ARBA" id="ARBA00022603"/>
    </source>
</evidence>
<dbReference type="Proteomes" id="UP000885986">
    <property type="component" value="Unassembled WGS sequence"/>
</dbReference>
<dbReference type="SUPFAM" id="SSF53335">
    <property type="entry name" value="S-adenosyl-L-methionine-dependent methyltransferases"/>
    <property type="match status" value="1"/>
</dbReference>
<dbReference type="CDD" id="cd02440">
    <property type="entry name" value="AdoMet_MTases"/>
    <property type="match status" value="1"/>
</dbReference>
<feature type="binding site" evidence="6">
    <location>
        <position position="236"/>
    </location>
    <ligand>
        <name>S-adenosyl-L-methionine</name>
        <dbReference type="ChEBI" id="CHEBI:59789"/>
    </ligand>
</feature>
<dbReference type="HAMAP" id="MF_00735">
    <property type="entry name" value="Methyltr_PrmA"/>
    <property type="match status" value="1"/>
</dbReference>
<feature type="binding site" evidence="6">
    <location>
        <position position="173"/>
    </location>
    <ligand>
        <name>S-adenosyl-L-methionine</name>
        <dbReference type="ChEBI" id="CHEBI:59789"/>
    </ligand>
</feature>
<dbReference type="GO" id="GO:0005840">
    <property type="term" value="C:ribosome"/>
    <property type="evidence" value="ECO:0007669"/>
    <property type="project" value="UniProtKB-KW"/>
</dbReference>
<comment type="catalytic activity">
    <reaction evidence="6">
        <text>L-lysyl-[protein] + 3 S-adenosyl-L-methionine = N(6),N(6),N(6)-trimethyl-L-lysyl-[protein] + 3 S-adenosyl-L-homocysteine + 3 H(+)</text>
        <dbReference type="Rhea" id="RHEA:54192"/>
        <dbReference type="Rhea" id="RHEA-COMP:9752"/>
        <dbReference type="Rhea" id="RHEA-COMP:13826"/>
        <dbReference type="ChEBI" id="CHEBI:15378"/>
        <dbReference type="ChEBI" id="CHEBI:29969"/>
        <dbReference type="ChEBI" id="CHEBI:57856"/>
        <dbReference type="ChEBI" id="CHEBI:59789"/>
        <dbReference type="ChEBI" id="CHEBI:61961"/>
    </reaction>
</comment>
<dbReference type="Gene3D" id="3.40.50.150">
    <property type="entry name" value="Vaccinia Virus protein VP39"/>
    <property type="match status" value="1"/>
</dbReference>
<evidence type="ECO:0000256" key="6">
    <source>
        <dbReference type="HAMAP-Rule" id="MF_00735"/>
    </source>
</evidence>
<keyword evidence="7" id="KW-0689">Ribosomal protein</keyword>
<reference evidence="7" key="1">
    <citation type="journal article" date="2020" name="mSystems">
        <title>Genome- and Community-Level Interaction Insights into Carbon Utilization and Element Cycling Functions of Hydrothermarchaeota in Hydrothermal Sediment.</title>
        <authorList>
            <person name="Zhou Z."/>
            <person name="Liu Y."/>
            <person name="Xu W."/>
            <person name="Pan J."/>
            <person name="Luo Z.H."/>
            <person name="Li M."/>
        </authorList>
    </citation>
    <scope>NUCLEOTIDE SEQUENCE [LARGE SCALE GENOMIC DNA]</scope>
    <source>
        <strain evidence="7">SpSt-1224</strain>
    </source>
</reference>
<dbReference type="EC" id="2.1.1.-" evidence="6"/>
<dbReference type="PANTHER" id="PTHR43648">
    <property type="entry name" value="ELECTRON TRANSFER FLAVOPROTEIN BETA SUBUNIT LYSINE METHYLTRANSFERASE"/>
    <property type="match status" value="1"/>
</dbReference>
<comment type="subcellular location">
    <subcellularLocation>
        <location evidence="6">Cytoplasm</location>
    </subcellularLocation>
</comment>
<evidence type="ECO:0000313" key="7">
    <source>
        <dbReference type="EMBL" id="HET97539.1"/>
    </source>
</evidence>
<dbReference type="GO" id="GO:0008276">
    <property type="term" value="F:protein methyltransferase activity"/>
    <property type="evidence" value="ECO:0007669"/>
    <property type="project" value="UniProtKB-UniRule"/>
</dbReference>
<dbReference type="AlphaFoldDB" id="A0A7C2XYQ4"/>
<keyword evidence="4 6" id="KW-0808">Transferase</keyword>
<dbReference type="EMBL" id="DSDS01000053">
    <property type="protein sequence ID" value="HET97539.1"/>
    <property type="molecule type" value="Genomic_DNA"/>
</dbReference>
<dbReference type="InterPro" id="IPR029063">
    <property type="entry name" value="SAM-dependent_MTases_sf"/>
</dbReference>
<dbReference type="InterPro" id="IPR004498">
    <property type="entry name" value="Ribosomal_PrmA_MeTrfase"/>
</dbReference>
<evidence type="ECO:0000256" key="2">
    <source>
        <dbReference type="ARBA" id="ARBA00022490"/>
    </source>
</evidence>
<keyword evidence="5 6" id="KW-0949">S-adenosyl-L-methionine</keyword>
<dbReference type="GO" id="GO:0032259">
    <property type="term" value="P:methylation"/>
    <property type="evidence" value="ECO:0007669"/>
    <property type="project" value="UniProtKB-KW"/>
</dbReference>
<comment type="similarity">
    <text evidence="1 6">Belongs to the methyltransferase superfamily. PrmA family.</text>
</comment>
<feature type="binding site" evidence="6">
    <location>
        <position position="149"/>
    </location>
    <ligand>
        <name>S-adenosyl-L-methionine</name>
        <dbReference type="ChEBI" id="CHEBI:59789"/>
    </ligand>
</feature>
<name>A0A7C2XYQ4_9BACT</name>
<dbReference type="GO" id="GO:0005737">
    <property type="term" value="C:cytoplasm"/>
    <property type="evidence" value="ECO:0007669"/>
    <property type="project" value="UniProtKB-SubCell"/>
</dbReference>
<feature type="binding site" evidence="6">
    <location>
        <position position="195"/>
    </location>
    <ligand>
        <name>S-adenosyl-L-methionine</name>
        <dbReference type="ChEBI" id="CHEBI:59789"/>
    </ligand>
</feature>
<dbReference type="Pfam" id="PF06325">
    <property type="entry name" value="PrmA"/>
    <property type="match status" value="1"/>
</dbReference>
<evidence type="ECO:0000256" key="4">
    <source>
        <dbReference type="ARBA" id="ARBA00022679"/>
    </source>
</evidence>
<evidence type="ECO:0000256" key="5">
    <source>
        <dbReference type="ARBA" id="ARBA00022691"/>
    </source>
</evidence>
<sequence>MPNHQARNWLKLSIRCPAEMADHVAALLASFSPQGTEQGYSGFGENPEWETVSLYLEETFATDEQLAEIEASLEVLRGVSPTGPAWEIKRQLIADCDWNSTWKKQFTPLPVVPGLVIKPSWENYLPQPGEKVIEMDPGMAFGTGHHASTRLALELLAELCRGQRPPASVLDYGCGTGILAMAAALWGCRRILALDNDPEAVAVAGQNILANQLEAMIKTGLPEELPPEPFAVVMANITADVLLRLATTLAAATRPGGHLILAGILVGDQEGAIHRRFQELGLELDAQPRQKEWAACRFKKPA</sequence>